<dbReference type="PANTHER" id="PTHR23135">
    <property type="entry name" value="MUR LIGASE FAMILY MEMBER"/>
    <property type="match status" value="1"/>
</dbReference>
<evidence type="ECO:0000259" key="1">
    <source>
        <dbReference type="Pfam" id="PF08245"/>
    </source>
</evidence>
<protein>
    <submittedName>
        <fullName evidence="2">Cyanophycin synthase</fullName>
    </submittedName>
</protein>
<accession>A0A0C1ZLW0</accession>
<dbReference type="InterPro" id="IPR036565">
    <property type="entry name" value="Mur-like_cat_sf"/>
</dbReference>
<dbReference type="RefSeq" id="WP_052559048.1">
    <property type="nucleotide sequence ID" value="NZ_JMCC02000177.1"/>
</dbReference>
<dbReference type="Pfam" id="PF08245">
    <property type="entry name" value="Mur_ligase_M"/>
    <property type="match status" value="1"/>
</dbReference>
<sequence length="605" mass="64249">MTGDPPRSTDSTRAPTVEVIDSRRLTGPNIHTRSPGAIIELRLGAGAKVEQFIARWRAAIGHGLATLGWTAQLHVRRFEDLEGRCGVELMCSAAVDRLYAATELNEWAVAQAELERGAEGAGCQVSEHASGAEAVGSDAALERLAAVAASEQDDRRGVLELIAAAEARGVPWLLDDAEFSLGYFGGSVSWPLARLPGPASVEWSQLRAGPVALITGTNGKTTTTRLLARIASKQGLRVGNTSTDGLYVHERLVETGDWTGPGGARAVLRNPEINLALLESARGGLLRRGAGVHGCRVAVITNVARDHLGEYGVFDLQAMAAAKGIVATIADPDGRIVLGADCAAVVAWSRGRELPAPIVWFSTDADNETLRRALAGGGEVWTVVDRQIVRLQGDGSWPLCRIEELPLSFGGAARHNIANALAAAAAARGLGIADEAIIAALQEFGAKPQDNPGRARMWTRSREGSERVSLLLDFAHNLAGLQAMAELVRGLGKPAQLCVGMAGDRSDADLRTIGAALTRFEPRRVILREQQAYLRGRERGVVPPLLEQGLRDAGYTGEIIHAADEVSSLEAALAGANPDELIVLLVHTEREQVGAWLSRHGWTTS</sequence>
<comment type="caution">
    <text evidence="2">The sequence shown here is derived from an EMBL/GenBank/DDBJ whole genome shotgun (WGS) entry which is preliminary data.</text>
</comment>
<feature type="domain" description="Mur ligase central" evidence="1">
    <location>
        <begin position="214"/>
        <end position="427"/>
    </location>
</feature>
<dbReference type="Proteomes" id="UP000031599">
    <property type="component" value="Unassembled WGS sequence"/>
</dbReference>
<dbReference type="InterPro" id="IPR036615">
    <property type="entry name" value="Mur_ligase_C_dom_sf"/>
</dbReference>
<dbReference type="GO" id="GO:0005524">
    <property type="term" value="F:ATP binding"/>
    <property type="evidence" value="ECO:0007669"/>
    <property type="project" value="InterPro"/>
</dbReference>
<organism evidence="2 3">
    <name type="scientific">Enhygromyxa salina</name>
    <dbReference type="NCBI Taxonomy" id="215803"/>
    <lineage>
        <taxon>Bacteria</taxon>
        <taxon>Pseudomonadati</taxon>
        <taxon>Myxococcota</taxon>
        <taxon>Polyangia</taxon>
        <taxon>Nannocystales</taxon>
        <taxon>Nannocystaceae</taxon>
        <taxon>Enhygromyxa</taxon>
    </lineage>
</organism>
<dbReference type="InterPro" id="IPR013221">
    <property type="entry name" value="Mur_ligase_cen"/>
</dbReference>
<evidence type="ECO:0000313" key="2">
    <source>
        <dbReference type="EMBL" id="KIG11798.1"/>
    </source>
</evidence>
<dbReference type="Gene3D" id="3.90.190.20">
    <property type="entry name" value="Mur ligase, C-terminal domain"/>
    <property type="match status" value="1"/>
</dbReference>
<dbReference type="EMBL" id="JMCC02000177">
    <property type="protein sequence ID" value="KIG11798.1"/>
    <property type="molecule type" value="Genomic_DNA"/>
</dbReference>
<dbReference type="SUPFAM" id="SSF53244">
    <property type="entry name" value="MurD-like peptide ligases, peptide-binding domain"/>
    <property type="match status" value="1"/>
</dbReference>
<dbReference type="PANTHER" id="PTHR23135:SF18">
    <property type="entry name" value="CYANOPHYCIN SYNTHETASE"/>
    <property type="match status" value="1"/>
</dbReference>
<dbReference type="Gene3D" id="3.40.1190.10">
    <property type="entry name" value="Mur-like, catalytic domain"/>
    <property type="match status" value="1"/>
</dbReference>
<gene>
    <name evidence="2" type="ORF">DB30_02443</name>
</gene>
<dbReference type="AlphaFoldDB" id="A0A0C1ZLW0"/>
<dbReference type="GO" id="GO:0016881">
    <property type="term" value="F:acid-amino acid ligase activity"/>
    <property type="evidence" value="ECO:0007669"/>
    <property type="project" value="InterPro"/>
</dbReference>
<dbReference type="SUPFAM" id="SSF53623">
    <property type="entry name" value="MurD-like peptide ligases, catalytic domain"/>
    <property type="match status" value="1"/>
</dbReference>
<evidence type="ECO:0000313" key="3">
    <source>
        <dbReference type="Proteomes" id="UP000031599"/>
    </source>
</evidence>
<name>A0A0C1ZLW0_9BACT</name>
<proteinExistence type="predicted"/>
<reference evidence="2 3" key="1">
    <citation type="submission" date="2014-12" db="EMBL/GenBank/DDBJ databases">
        <title>Genome assembly of Enhygromyxa salina DSM 15201.</title>
        <authorList>
            <person name="Sharma G."/>
            <person name="Subramanian S."/>
        </authorList>
    </citation>
    <scope>NUCLEOTIDE SEQUENCE [LARGE SCALE GENOMIC DNA]</scope>
    <source>
        <strain evidence="2 3">DSM 15201</strain>
    </source>
</reference>